<dbReference type="CDD" id="cd00377">
    <property type="entry name" value="ICL_PEPM"/>
    <property type="match status" value="1"/>
</dbReference>
<dbReference type="SUPFAM" id="SSF51621">
    <property type="entry name" value="Phosphoenolpyruvate/pyruvate domain"/>
    <property type="match status" value="1"/>
</dbReference>
<dbReference type="InterPro" id="IPR015813">
    <property type="entry name" value="Pyrv/PenolPyrv_kinase-like_dom"/>
</dbReference>
<dbReference type="PANTHER" id="PTHR42905:SF16">
    <property type="entry name" value="CARBOXYPHOSPHONOENOLPYRUVATE PHOSPHONOMUTASE-LIKE PROTEIN (AFU_ORTHOLOGUE AFUA_5G07230)"/>
    <property type="match status" value="1"/>
</dbReference>
<keyword evidence="1" id="KW-0456">Lyase</keyword>
<dbReference type="EMBL" id="BAABHF010000042">
    <property type="protein sequence ID" value="GAA4508476.1"/>
    <property type="molecule type" value="Genomic_DNA"/>
</dbReference>
<organism evidence="1 2">
    <name type="scientific">Actinoallomurus oryzae</name>
    <dbReference type="NCBI Taxonomy" id="502180"/>
    <lineage>
        <taxon>Bacteria</taxon>
        <taxon>Bacillati</taxon>
        <taxon>Actinomycetota</taxon>
        <taxon>Actinomycetes</taxon>
        <taxon>Streptosporangiales</taxon>
        <taxon>Thermomonosporaceae</taxon>
        <taxon>Actinoallomurus</taxon>
    </lineage>
</organism>
<dbReference type="InterPro" id="IPR039556">
    <property type="entry name" value="ICL/PEPM"/>
</dbReference>
<dbReference type="PANTHER" id="PTHR42905">
    <property type="entry name" value="PHOSPHOENOLPYRUVATE CARBOXYLASE"/>
    <property type="match status" value="1"/>
</dbReference>
<reference evidence="2" key="1">
    <citation type="journal article" date="2019" name="Int. J. Syst. Evol. Microbiol.">
        <title>The Global Catalogue of Microorganisms (GCM) 10K type strain sequencing project: providing services to taxonomists for standard genome sequencing and annotation.</title>
        <authorList>
            <consortium name="The Broad Institute Genomics Platform"/>
            <consortium name="The Broad Institute Genome Sequencing Center for Infectious Disease"/>
            <person name="Wu L."/>
            <person name="Ma J."/>
        </authorList>
    </citation>
    <scope>NUCLEOTIDE SEQUENCE [LARGE SCALE GENOMIC DNA]</scope>
    <source>
        <strain evidence="2">JCM 17933</strain>
    </source>
</reference>
<dbReference type="Pfam" id="PF13714">
    <property type="entry name" value="PEP_mutase"/>
    <property type="match status" value="1"/>
</dbReference>
<dbReference type="InterPro" id="IPR040442">
    <property type="entry name" value="Pyrv_kinase-like_dom_sf"/>
</dbReference>
<accession>A0ABP8QS37</accession>
<comment type="caution">
    <text evidence="1">The sequence shown here is derived from an EMBL/GenBank/DDBJ whole genome shotgun (WGS) entry which is preliminary data.</text>
</comment>
<evidence type="ECO:0000313" key="1">
    <source>
        <dbReference type="EMBL" id="GAA4508476.1"/>
    </source>
</evidence>
<name>A0ABP8QS37_9ACTN</name>
<dbReference type="GO" id="GO:0016829">
    <property type="term" value="F:lyase activity"/>
    <property type="evidence" value="ECO:0007669"/>
    <property type="project" value="UniProtKB-KW"/>
</dbReference>
<protein>
    <submittedName>
        <fullName evidence="1">Isocitrate lyase/phosphoenolpyruvate mutase family protein</fullName>
    </submittedName>
</protein>
<sequence length="290" mass="30230">MDPKWPFCPAAPGRTVGLMSLIDKAARLRELHLSGSLLILPNVWDAASAQALASAGFPALATASAAVSHVLGYEDGEGAPPEEMFAAAARIARSVDVPVTVDAESGYGLTPAELAECLREAGAVGCNLEDTLHGEAAGEVASVAGEERRRPKARHVLADLKVQADRVRELREADRHLVINARTDVFLDGALPGASPADVLEEAVARGRAYLDAGADCVFPIMVTDEAVIGALVERIPGPVSILYRPGVPSPARLAELGVARVTFGPGLHRATMAVLGDLAGRLREGAAPY</sequence>
<gene>
    <name evidence="1" type="ORF">GCM10023191_068290</name>
</gene>
<dbReference type="Gene3D" id="3.20.20.60">
    <property type="entry name" value="Phosphoenolpyruvate-binding domains"/>
    <property type="match status" value="1"/>
</dbReference>
<dbReference type="Proteomes" id="UP001500503">
    <property type="component" value="Unassembled WGS sequence"/>
</dbReference>
<evidence type="ECO:0000313" key="2">
    <source>
        <dbReference type="Proteomes" id="UP001500503"/>
    </source>
</evidence>
<proteinExistence type="predicted"/>
<keyword evidence="2" id="KW-1185">Reference proteome</keyword>